<dbReference type="Pfam" id="PF00072">
    <property type="entry name" value="Response_reg"/>
    <property type="match status" value="1"/>
</dbReference>
<dbReference type="KEGG" id="tmc:LMI_2758"/>
<evidence type="ECO:0000256" key="5">
    <source>
        <dbReference type="PROSITE-ProRule" id="PRU00110"/>
    </source>
</evidence>
<dbReference type="CDD" id="cd01949">
    <property type="entry name" value="GGDEF"/>
    <property type="match status" value="1"/>
</dbReference>
<comment type="catalytic activity">
    <reaction evidence="4">
        <text>2 GTP = 3',3'-c-di-GMP + 2 diphosphate</text>
        <dbReference type="Rhea" id="RHEA:24898"/>
        <dbReference type="ChEBI" id="CHEBI:33019"/>
        <dbReference type="ChEBI" id="CHEBI:37565"/>
        <dbReference type="ChEBI" id="CHEBI:58805"/>
        <dbReference type="EC" id="2.7.7.65"/>
    </reaction>
</comment>
<reference evidence="12" key="1">
    <citation type="submission" date="2014-09" db="EMBL/GenBank/DDBJ databases">
        <authorList>
            <person name="Gomez-Valero L."/>
        </authorList>
    </citation>
    <scope>NUCLEOTIDE SEQUENCE [LARGE SCALE GENOMIC DNA]</scope>
    <source>
        <strain evidence="12">ATCC33218</strain>
    </source>
</reference>
<dbReference type="InterPro" id="IPR001789">
    <property type="entry name" value="Sig_transdc_resp-reg_receiver"/>
</dbReference>
<dbReference type="InterPro" id="IPR036641">
    <property type="entry name" value="HPT_dom_sf"/>
</dbReference>
<dbReference type="STRING" id="451.B6N58_02435"/>
<organism evidence="10 12">
    <name type="scientific">Legionella micdadei</name>
    <name type="common">Tatlockia micdadei</name>
    <dbReference type="NCBI Taxonomy" id="451"/>
    <lineage>
        <taxon>Bacteria</taxon>
        <taxon>Pseudomonadati</taxon>
        <taxon>Pseudomonadota</taxon>
        <taxon>Gammaproteobacteria</taxon>
        <taxon>Legionellales</taxon>
        <taxon>Legionellaceae</taxon>
        <taxon>Legionella</taxon>
    </lineage>
</organism>
<dbReference type="GO" id="GO:0000160">
    <property type="term" value="P:phosphorelay signal transduction system"/>
    <property type="evidence" value="ECO:0007669"/>
    <property type="project" value="UniProtKB-KW"/>
</dbReference>
<evidence type="ECO:0000256" key="4">
    <source>
        <dbReference type="ARBA" id="ARBA00034247"/>
    </source>
</evidence>
<evidence type="ECO:0000259" key="7">
    <source>
        <dbReference type="PROSITE" id="PS50110"/>
    </source>
</evidence>
<dbReference type="PATRIC" id="fig|451.8.peg.724"/>
<dbReference type="CDD" id="cd00156">
    <property type="entry name" value="REC"/>
    <property type="match status" value="1"/>
</dbReference>
<reference evidence="10" key="2">
    <citation type="submission" date="2014-09" db="EMBL/GenBank/DDBJ databases">
        <authorList>
            <person name="GOMEZ-VALERO Laura"/>
        </authorList>
    </citation>
    <scope>NUCLEOTIDE SEQUENCE</scope>
    <source>
        <strain evidence="10">ATCC33218</strain>
    </source>
</reference>
<dbReference type="InterPro" id="IPR011006">
    <property type="entry name" value="CheY-like_superfamily"/>
</dbReference>
<dbReference type="GO" id="GO:0004672">
    <property type="term" value="F:protein kinase activity"/>
    <property type="evidence" value="ECO:0007669"/>
    <property type="project" value="UniProtKB-ARBA"/>
</dbReference>
<dbReference type="InterPro" id="IPR043128">
    <property type="entry name" value="Rev_trsase/Diguanyl_cyclase"/>
</dbReference>
<dbReference type="EMBL" id="LN614830">
    <property type="protein sequence ID" value="CEG62009.1"/>
    <property type="molecule type" value="Genomic_DNA"/>
</dbReference>
<evidence type="ECO:0000256" key="1">
    <source>
        <dbReference type="ARBA" id="ARBA00001946"/>
    </source>
</evidence>
<evidence type="ECO:0000256" key="2">
    <source>
        <dbReference type="ARBA" id="ARBA00012528"/>
    </source>
</evidence>
<dbReference type="OrthoDB" id="9812260at2"/>
<dbReference type="Proteomes" id="UP000032414">
    <property type="component" value="Chromosome I"/>
</dbReference>
<dbReference type="HOGENOM" id="CLU_000445_11_28_6"/>
<dbReference type="SUPFAM" id="SSF55073">
    <property type="entry name" value="Nucleotide cyclase"/>
    <property type="match status" value="1"/>
</dbReference>
<dbReference type="GO" id="GO:0005886">
    <property type="term" value="C:plasma membrane"/>
    <property type="evidence" value="ECO:0007669"/>
    <property type="project" value="TreeGrafter"/>
</dbReference>
<dbReference type="GO" id="GO:0043709">
    <property type="term" value="P:cell adhesion involved in single-species biofilm formation"/>
    <property type="evidence" value="ECO:0007669"/>
    <property type="project" value="TreeGrafter"/>
</dbReference>
<dbReference type="InterPro" id="IPR000160">
    <property type="entry name" value="GGDEF_dom"/>
</dbReference>
<dbReference type="GO" id="GO:1902201">
    <property type="term" value="P:negative regulation of bacterial-type flagellum-dependent cell motility"/>
    <property type="evidence" value="ECO:0007669"/>
    <property type="project" value="TreeGrafter"/>
</dbReference>
<dbReference type="NCBIfam" id="TIGR00254">
    <property type="entry name" value="GGDEF"/>
    <property type="match status" value="1"/>
</dbReference>
<dbReference type="InterPro" id="IPR008207">
    <property type="entry name" value="Sig_transdc_His_kin_Hpt_dom"/>
</dbReference>
<dbReference type="Gene3D" id="3.40.50.2300">
    <property type="match status" value="1"/>
</dbReference>
<gene>
    <name evidence="10" type="ORF">LMI_2758</name>
    <name evidence="11" type="ORF">SAMN02982997_02850</name>
</gene>
<dbReference type="SUPFAM" id="SSF52172">
    <property type="entry name" value="CheY-like"/>
    <property type="match status" value="1"/>
</dbReference>
<dbReference type="PANTHER" id="PTHR45138:SF9">
    <property type="entry name" value="DIGUANYLATE CYCLASE DGCM-RELATED"/>
    <property type="match status" value="1"/>
</dbReference>
<evidence type="ECO:0000313" key="13">
    <source>
        <dbReference type="Proteomes" id="UP000182998"/>
    </source>
</evidence>
<dbReference type="FunFam" id="3.30.70.270:FF:000001">
    <property type="entry name" value="Diguanylate cyclase domain protein"/>
    <property type="match status" value="1"/>
</dbReference>
<feature type="modified residue" description="4-aspartylphosphate" evidence="6">
    <location>
        <position position="297"/>
    </location>
</feature>
<evidence type="ECO:0000313" key="12">
    <source>
        <dbReference type="Proteomes" id="UP000032414"/>
    </source>
</evidence>
<feature type="domain" description="Response regulatory" evidence="7">
    <location>
        <begin position="248"/>
        <end position="364"/>
    </location>
</feature>
<dbReference type="InterPro" id="IPR050469">
    <property type="entry name" value="Diguanylate_Cyclase"/>
</dbReference>
<dbReference type="PROSITE" id="PS50110">
    <property type="entry name" value="RESPONSE_REGULATORY"/>
    <property type="match status" value="1"/>
</dbReference>
<accession>A0A098GHR3</accession>
<dbReference type="SMART" id="SM00267">
    <property type="entry name" value="GGDEF"/>
    <property type="match status" value="1"/>
</dbReference>
<evidence type="ECO:0000259" key="9">
    <source>
        <dbReference type="PROSITE" id="PS50894"/>
    </source>
</evidence>
<evidence type="ECO:0000256" key="6">
    <source>
        <dbReference type="PROSITE-ProRule" id="PRU00169"/>
    </source>
</evidence>
<dbReference type="PROSITE" id="PS50887">
    <property type="entry name" value="GGDEF"/>
    <property type="match status" value="1"/>
</dbReference>
<sequence>MDDKVQQKLNDLIIRYKRNLPAKLNHIQTQWQEILEKWNSEKVTTLHRDIHSLCGSTGTYGYMELSRIAREAEIFLKNLPKDKEASETEKNVLSSYLVQLKSAYSETQDRYPEMAELPISRINNKLIYLLECDTALSRELYENLTSMGYQPAILDSITTLAEKIKEEPPTAIIINTNYLDEEGTNILCNRDYSEQPIQLFCLVPNDELHPRLLAVRAKCDAFFQLPLDLSYFAQVFQSKCSTGMESFRILILDDSETLAEYYSLILTRAGMITGILTNPMELLDVLKSFQPDLLLMDIYMPGCNGLELAAILRKEKNYTKLPIIYLSTEVDRNKILFAMSLGGDDFLSKPVSPSHLISAVRSRAKRASALNYYMITDSLTGLLNHSSILGQLEIEIARAKQKDGPLTLIMIDIDHFKKINDGYGHPVGDKVLKQLSNLFLLYFRNQDLVGRYGGEEFLIILPGTYPKDGKLICNELRMHFNHYLFREKILTFNATFSAGITYLKNREEAASLIQEADKALYQAKKEGRNRIVLFNK</sequence>
<keyword evidence="3" id="KW-0902">Two-component regulatory system</keyword>
<dbReference type="SMART" id="SM00448">
    <property type="entry name" value="REC"/>
    <property type="match status" value="1"/>
</dbReference>
<evidence type="ECO:0000256" key="3">
    <source>
        <dbReference type="ARBA" id="ARBA00023012"/>
    </source>
</evidence>
<dbReference type="Gene3D" id="3.30.70.270">
    <property type="match status" value="1"/>
</dbReference>
<evidence type="ECO:0000313" key="11">
    <source>
        <dbReference type="EMBL" id="SCY77115.1"/>
    </source>
</evidence>
<dbReference type="GO" id="GO:0052621">
    <property type="term" value="F:diguanylate cyclase activity"/>
    <property type="evidence" value="ECO:0007669"/>
    <property type="project" value="UniProtKB-EC"/>
</dbReference>
<dbReference type="EC" id="2.7.7.65" evidence="2"/>
<dbReference type="RefSeq" id="WP_045100147.1">
    <property type="nucleotide sequence ID" value="NZ_CP020614.1"/>
</dbReference>
<dbReference type="PROSITE" id="PS50894">
    <property type="entry name" value="HPT"/>
    <property type="match status" value="1"/>
</dbReference>
<dbReference type="Gene3D" id="1.20.120.160">
    <property type="entry name" value="HPT domain"/>
    <property type="match status" value="1"/>
</dbReference>
<dbReference type="AlphaFoldDB" id="A0A098GHR3"/>
<feature type="domain" description="GGDEF" evidence="8">
    <location>
        <begin position="404"/>
        <end position="536"/>
    </location>
</feature>
<proteinExistence type="predicted"/>
<protein>
    <recommendedName>
        <fullName evidence="2">diguanylate cyclase</fullName>
        <ecNumber evidence="2">2.7.7.65</ecNumber>
    </recommendedName>
</protein>
<evidence type="ECO:0000313" key="10">
    <source>
        <dbReference type="EMBL" id="CEG62009.1"/>
    </source>
</evidence>
<keyword evidence="6" id="KW-0597">Phosphoprotein</keyword>
<comment type="cofactor">
    <cofactor evidence="1">
        <name>Mg(2+)</name>
        <dbReference type="ChEBI" id="CHEBI:18420"/>
    </cofactor>
</comment>
<evidence type="ECO:0000259" key="8">
    <source>
        <dbReference type="PROSITE" id="PS50887"/>
    </source>
</evidence>
<dbReference type="SUPFAM" id="SSF47226">
    <property type="entry name" value="Histidine-containing phosphotransfer domain, HPT domain"/>
    <property type="match status" value="1"/>
</dbReference>
<dbReference type="EMBL" id="FMVN01000018">
    <property type="protein sequence ID" value="SCY77115.1"/>
    <property type="molecule type" value="Genomic_DNA"/>
</dbReference>
<reference evidence="11 13" key="3">
    <citation type="submission" date="2016-10" db="EMBL/GenBank/DDBJ databases">
        <authorList>
            <person name="Varghese N."/>
            <person name="Submissions S."/>
        </authorList>
    </citation>
    <scope>NUCLEOTIDE SEQUENCE [LARGE SCALE GENOMIC DNA]</scope>
    <source>
        <strain evidence="11 13">ATCC 33218</strain>
    </source>
</reference>
<keyword evidence="13" id="KW-1185">Reference proteome</keyword>
<feature type="modified residue" description="Phosphohistidine" evidence="5">
    <location>
        <position position="51"/>
    </location>
</feature>
<dbReference type="Pfam" id="PF00990">
    <property type="entry name" value="GGDEF"/>
    <property type="match status" value="1"/>
</dbReference>
<dbReference type="PANTHER" id="PTHR45138">
    <property type="entry name" value="REGULATORY COMPONENTS OF SENSORY TRANSDUCTION SYSTEM"/>
    <property type="match status" value="1"/>
</dbReference>
<name>A0A098GHR3_LEGMI</name>
<feature type="domain" description="HPt" evidence="9">
    <location>
        <begin position="5"/>
        <end position="111"/>
    </location>
</feature>
<dbReference type="InterPro" id="IPR029787">
    <property type="entry name" value="Nucleotide_cyclase"/>
</dbReference>
<dbReference type="Proteomes" id="UP000182998">
    <property type="component" value="Unassembled WGS sequence"/>
</dbReference>
<dbReference type="Pfam" id="PF01627">
    <property type="entry name" value="Hpt"/>
    <property type="match status" value="1"/>
</dbReference>